<comment type="caution">
    <text evidence="1">The sequence shown here is derived from an EMBL/GenBank/DDBJ whole genome shotgun (WGS) entry which is preliminary data.</text>
</comment>
<evidence type="ECO:0000313" key="1">
    <source>
        <dbReference type="EMBL" id="TFI60234.1"/>
    </source>
</evidence>
<sequence length="127" mass="13802">MTPAEITRARREAELSRRRLMGTVGELQERLKPGTLANNAWEGVKDRSTGLADDAVQAVKARPVVASAALGAVTLFLARSPLKSAASWLFSRKPDEDLVTTRLDTKSDNYDLTTPVVARHQDEGVTA</sequence>
<dbReference type="OrthoDB" id="7571914at2"/>
<gene>
    <name evidence="1" type="ORF">E2493_00535</name>
</gene>
<dbReference type="RefSeq" id="WP_135082631.1">
    <property type="nucleotide sequence ID" value="NZ_SPDV01000001.1"/>
</dbReference>
<name>A0A4Y8ZWE4_9SPHN</name>
<reference evidence="1 2" key="1">
    <citation type="submission" date="2019-03" db="EMBL/GenBank/DDBJ databases">
        <title>Genome sequence of Sphingomonas sp. 17J27-24.</title>
        <authorList>
            <person name="Kim M."/>
            <person name="Maeng S."/>
            <person name="Sathiyaraj S."/>
        </authorList>
    </citation>
    <scope>NUCLEOTIDE SEQUENCE [LARGE SCALE GENOMIC DNA]</scope>
    <source>
        <strain evidence="1 2">17J27-24</strain>
    </source>
</reference>
<dbReference type="AlphaFoldDB" id="A0A4Y8ZWE4"/>
<dbReference type="Proteomes" id="UP000298213">
    <property type="component" value="Unassembled WGS sequence"/>
</dbReference>
<keyword evidence="2" id="KW-1185">Reference proteome</keyword>
<organism evidence="1 2">
    <name type="scientific">Sphingomonas parva</name>
    <dbReference type="NCBI Taxonomy" id="2555898"/>
    <lineage>
        <taxon>Bacteria</taxon>
        <taxon>Pseudomonadati</taxon>
        <taxon>Pseudomonadota</taxon>
        <taxon>Alphaproteobacteria</taxon>
        <taxon>Sphingomonadales</taxon>
        <taxon>Sphingomonadaceae</taxon>
        <taxon>Sphingomonas</taxon>
    </lineage>
</organism>
<dbReference type="InterPro" id="IPR022062">
    <property type="entry name" value="DUF3618"/>
</dbReference>
<protein>
    <submittedName>
        <fullName evidence="1">DUF3618 domain-containing protein</fullName>
    </submittedName>
</protein>
<dbReference type="EMBL" id="SPDV01000001">
    <property type="protein sequence ID" value="TFI60234.1"/>
    <property type="molecule type" value="Genomic_DNA"/>
</dbReference>
<proteinExistence type="predicted"/>
<evidence type="ECO:0000313" key="2">
    <source>
        <dbReference type="Proteomes" id="UP000298213"/>
    </source>
</evidence>
<dbReference type="Pfam" id="PF12277">
    <property type="entry name" value="DUF3618"/>
    <property type="match status" value="1"/>
</dbReference>
<accession>A0A4Y8ZWE4</accession>